<keyword evidence="5" id="KW-1185">Reference proteome</keyword>
<accession>A0A9W6TW18</accession>
<dbReference type="PANTHER" id="PTHR10196:SF67">
    <property type="entry name" value="SEDOHEPTULOKINASE"/>
    <property type="match status" value="1"/>
</dbReference>
<evidence type="ECO:0000256" key="2">
    <source>
        <dbReference type="ARBA" id="ARBA00022679"/>
    </source>
</evidence>
<sequence length="155" mass="17024">MCNLLSARADPSAASLASWPWSTYITFLDQRCTQDLLAQWRAKIQLANTATVASPFGMEVVDVCASSSPIASGYGLATFAYMMEKHPAEIARFDACGTIQDFIAFALCGHSTPDKNCMDVTDAFSWGGFDINTKTWNLCSYDNMRGYTVPFDDNI</sequence>
<dbReference type="PANTHER" id="PTHR10196">
    <property type="entry name" value="SUGAR KINASE"/>
    <property type="match status" value="1"/>
</dbReference>
<dbReference type="Gene3D" id="3.30.420.40">
    <property type="match status" value="1"/>
</dbReference>
<proteinExistence type="inferred from homology"/>
<keyword evidence="3" id="KW-0418">Kinase</keyword>
<dbReference type="SUPFAM" id="SSF53067">
    <property type="entry name" value="Actin-like ATPase domain"/>
    <property type="match status" value="1"/>
</dbReference>
<dbReference type="OrthoDB" id="10264182at2759"/>
<dbReference type="Proteomes" id="UP001165083">
    <property type="component" value="Unassembled WGS sequence"/>
</dbReference>
<dbReference type="GO" id="GO:0006071">
    <property type="term" value="P:glycerol metabolic process"/>
    <property type="evidence" value="ECO:0007669"/>
    <property type="project" value="TreeGrafter"/>
</dbReference>
<dbReference type="GO" id="GO:0005829">
    <property type="term" value="C:cytosol"/>
    <property type="evidence" value="ECO:0007669"/>
    <property type="project" value="TreeGrafter"/>
</dbReference>
<keyword evidence="2" id="KW-0808">Transferase</keyword>
<dbReference type="AlphaFoldDB" id="A0A9W6TW18"/>
<dbReference type="EMBL" id="BSXW01000381">
    <property type="protein sequence ID" value="GMF20626.1"/>
    <property type="molecule type" value="Genomic_DNA"/>
</dbReference>
<name>A0A9W6TW18_9STRA</name>
<evidence type="ECO:0000313" key="4">
    <source>
        <dbReference type="EMBL" id="GMF20626.1"/>
    </source>
</evidence>
<comment type="similarity">
    <text evidence="1">Belongs to the FGGY kinase family.</text>
</comment>
<evidence type="ECO:0000256" key="3">
    <source>
        <dbReference type="ARBA" id="ARBA00022777"/>
    </source>
</evidence>
<evidence type="ECO:0000256" key="1">
    <source>
        <dbReference type="ARBA" id="ARBA00009156"/>
    </source>
</evidence>
<gene>
    <name evidence="4" type="ORF">Plil01_000803100</name>
</gene>
<reference evidence="4" key="1">
    <citation type="submission" date="2023-04" db="EMBL/GenBank/DDBJ databases">
        <title>Phytophthora lilii NBRC 32176.</title>
        <authorList>
            <person name="Ichikawa N."/>
            <person name="Sato H."/>
            <person name="Tonouchi N."/>
        </authorList>
    </citation>
    <scope>NUCLEOTIDE SEQUENCE</scope>
    <source>
        <strain evidence="4">NBRC 32176</strain>
    </source>
</reference>
<comment type="caution">
    <text evidence="4">The sequence shown here is derived from an EMBL/GenBank/DDBJ whole genome shotgun (WGS) entry which is preliminary data.</text>
</comment>
<organism evidence="4 5">
    <name type="scientific">Phytophthora lilii</name>
    <dbReference type="NCBI Taxonomy" id="2077276"/>
    <lineage>
        <taxon>Eukaryota</taxon>
        <taxon>Sar</taxon>
        <taxon>Stramenopiles</taxon>
        <taxon>Oomycota</taxon>
        <taxon>Peronosporomycetes</taxon>
        <taxon>Peronosporales</taxon>
        <taxon>Peronosporaceae</taxon>
        <taxon>Phytophthora</taxon>
    </lineage>
</organism>
<protein>
    <submittedName>
        <fullName evidence="4">Unnamed protein product</fullName>
    </submittedName>
</protein>
<dbReference type="GO" id="GO:0050277">
    <property type="term" value="F:sedoheptulokinase activity"/>
    <property type="evidence" value="ECO:0007669"/>
    <property type="project" value="TreeGrafter"/>
</dbReference>
<dbReference type="InterPro" id="IPR043129">
    <property type="entry name" value="ATPase_NBD"/>
</dbReference>
<evidence type="ECO:0000313" key="5">
    <source>
        <dbReference type="Proteomes" id="UP001165083"/>
    </source>
</evidence>